<reference evidence="6" key="1">
    <citation type="submission" date="2017-11" db="EMBL/GenBank/DDBJ databases">
        <title>The sensing device of the deep-sea amphipod.</title>
        <authorList>
            <person name="Kobayashi H."/>
            <person name="Nagahama T."/>
            <person name="Arai W."/>
            <person name="Sasagawa Y."/>
            <person name="Umeda M."/>
            <person name="Hayashi T."/>
            <person name="Nikaido I."/>
            <person name="Watanabe H."/>
            <person name="Oguri K."/>
            <person name="Kitazato H."/>
            <person name="Fujioka K."/>
            <person name="Kido Y."/>
            <person name="Takami H."/>
        </authorList>
    </citation>
    <scope>NUCLEOTIDE SEQUENCE</scope>
    <source>
        <tissue evidence="6">Whole body</tissue>
    </source>
</reference>
<dbReference type="Pfam" id="PF25396">
    <property type="entry name" value="ZNFX1"/>
    <property type="match status" value="1"/>
</dbReference>
<feature type="compositionally biased region" description="Acidic residues" evidence="2">
    <location>
        <begin position="827"/>
        <end position="836"/>
    </location>
</feature>
<dbReference type="CDD" id="cd04458">
    <property type="entry name" value="CSP_CDS"/>
    <property type="match status" value="1"/>
</dbReference>
<dbReference type="InterPro" id="IPR002059">
    <property type="entry name" value="CSP_DNA-bd"/>
</dbReference>
<dbReference type="SUPFAM" id="SSF50249">
    <property type="entry name" value="Nucleic acid-binding proteins"/>
    <property type="match status" value="1"/>
</dbReference>
<sequence length="1841" mass="210764">MQRKEMKNPKAFLRQRNNGNRNGNTSNISGMRSDLVGKILSFYEEKGFGFIRCDSIEESIYFRSSNFEGYKVSILRGATVVFDAVYQDDRQRRDSWRANRIRIPEGQNRPLRFHEIMQYLDNLLLEPVDKMILTIFHDFVTWIFILTPSKWTDRRNASQFPQYLTAVLNVLSRNGISTCQLRSSVEEFLKTTLNSEFVNSTHFMSMISNAESSDSLLKIIRFLELIHRACGDSATQLVSIGCALLRSNTSTSGNFDDDEKLLSGVDCLQELLISPKILPNVVVEQCSHYLNAKIHPSTKDMQLSMKDVLKTVPIIPKKGPFESHLCYLDTMFSLLHTDCFASIHEGIQRMMTGDWDYHILRRCGVRLYQNCQILGLHLFNSGKGLAFTLQFPISKSSKQQILSKRLVYGQLVCLSIDGFESTHYWATIENHDELYMKRGITFLKFEDPRSELLIEQSMKRKGVQLSMLESTTFFLAYGPALRAIQRIPHDNLGFCQQFAETRSNRERPSYLSSIPSYKIKKILTISGFDTLDDTQQKAVKLCLNEELCLIQGPPGTGKTFTALKIIKILHMIKTQAVFRSGEASMDQQEVLTRIQHVQNTQKQLRAKFLEAINASKPSQNHYCSRGSNSNEQIDQIKMERENARSELLKLLEIRDEMKTRFGPIILIAYKNHALDQMLTGCLKITENIVRIGGRSRNESLTDYNLNSLSRKLSTSVKYRDVYRATLDRVCDQMRALKKKFQSIAKSFETHLSVSIVEQFAYETQHNYLFGMNNSHKHKTLENWLKPPNLSIKNPQLQKKQTEKKKWQRKVEKSSEKKDRNLFAILQESDDEDDEEKESYVRSSSVGSNISKASSRDNQYDDESDEEKIIENELEDNYRIRRSFSRRELADNRRKEYAESFVSLEWSSKAINLDKNEAKSFDDVDDVWSLNHEQRITLAEYWIGKSQESLIKASSEERNQLRKEYDDAIEEYQEIRRQCNLNVLQSADIIGVTITGCSMNHDLLRDLQPKITIVEEAAEITEAHLIACLGPKLEHLILLGDHKQLQPSVECHSLVLHNNFHISLFERLVSNGFPHVTLGFQRRMDPDISRSIKMIYPDLQDDKSVLNRPFSRNSLKVPGFDQRIFFWTHQTNESIVNLSRMNLKEIEMIKGLIKYLLTESISPKSITILAAYNGQVSALRKEIAEIHKEIDVQTIDRFQGDENDIVILSLIRRNTDGKIGFLDKQNRFCVAMSRARHLLIVCGDLDFIVSNASTKESKEFWGIMKTDADERKISSNYLPIICPRHRSRFDVNSNGNLSFDFCSSLCDYNFTDCNHNCQNKCHYFHEDNHPECHHPCEEILKCSHECSMICSRKPCPPCQVFVTKILKCNHIVRDKCSRPINLIKCYERCEKLCSNKHQCSERCNVSPCSACNEKVPREMKCGHIQISKCSTPLDRVVCKTPCSKLLICGHCCILVCGVSCTSKSCLECAEILEKERLERIKDARTKSKAIAAAINPADVFQISALNRLDGKDNYFQIQTEAEMLFSSAGTVSRIRKILNPKLEKKFFCRISKLEDPTSTKRLLFHQVNHVLEGIARKGFDDPRCFSDSKFHPKTKNGISIDKALCFWSGIPKAISPQQKRAFALLCDVGTGKVFQPKANARSRLNLRTVREQNGCDSAFISDAKRRTGCNLIFRMDQALPRYLIEYELLSVENVSSSLLKVLQKFHITNGEAVKKFVDSAHVSNAKHAVNSVLQILRDIDYSAPDDEKDERIMFHATSIDVCTKVQKKGNCFVQSVGGTLGPGIYFAPSPEKSWAYTKGDVKSMLLCLVNIQGASTYGSGSMLEYCIDSPQKCKPLYIIIFD</sequence>
<feature type="region of interest" description="Disordered" evidence="2">
    <location>
        <begin position="785"/>
        <end position="866"/>
    </location>
</feature>
<feature type="coiled-coil region" evidence="1">
    <location>
        <begin position="633"/>
        <end position="660"/>
    </location>
</feature>
<proteinExistence type="evidence at transcript level"/>
<dbReference type="GO" id="GO:0003676">
    <property type="term" value="F:nucleic acid binding"/>
    <property type="evidence" value="ECO:0007669"/>
    <property type="project" value="InterPro"/>
</dbReference>
<evidence type="ECO:0000313" key="6">
    <source>
        <dbReference type="EMBL" id="LAC21169.1"/>
    </source>
</evidence>
<feature type="compositionally biased region" description="Polar residues" evidence="2">
    <location>
        <begin position="840"/>
        <end position="852"/>
    </location>
</feature>
<dbReference type="GO" id="GO:0031048">
    <property type="term" value="P:regulatory ncRNA-mediated heterochromatin formation"/>
    <property type="evidence" value="ECO:0007669"/>
    <property type="project" value="TreeGrafter"/>
</dbReference>
<evidence type="ECO:0000256" key="1">
    <source>
        <dbReference type="SAM" id="Coils"/>
    </source>
</evidence>
<dbReference type="PANTHER" id="PTHR10887">
    <property type="entry name" value="DNA2/NAM7 HELICASE FAMILY"/>
    <property type="match status" value="1"/>
</dbReference>
<dbReference type="SUPFAM" id="SSF52540">
    <property type="entry name" value="P-loop containing nucleoside triphosphate hydrolases"/>
    <property type="match status" value="2"/>
</dbReference>
<feature type="domain" description="ZNFX1" evidence="5">
    <location>
        <begin position="365"/>
        <end position="470"/>
    </location>
</feature>
<dbReference type="InterPro" id="IPR045055">
    <property type="entry name" value="DNA2/NAM7-like"/>
</dbReference>
<feature type="domain" description="DNA2/NAM7 helicase-like C-terminal" evidence="4">
    <location>
        <begin position="1061"/>
        <end position="1243"/>
    </location>
</feature>
<dbReference type="Gene3D" id="3.40.50.300">
    <property type="entry name" value="P-loop containing nucleotide triphosphate hydrolases"/>
    <property type="match status" value="3"/>
</dbReference>
<accession>A0A6A7FSJ0</accession>
<dbReference type="Gene3D" id="2.40.50.140">
    <property type="entry name" value="Nucleic acid-binding proteins"/>
    <property type="match status" value="1"/>
</dbReference>
<feature type="domain" description="DNA2/NAM7 helicase helicase" evidence="3">
    <location>
        <begin position="531"/>
        <end position="1048"/>
    </location>
</feature>
<feature type="compositionally biased region" description="Basic and acidic residues" evidence="2">
    <location>
        <begin position="799"/>
        <end position="820"/>
    </location>
</feature>
<organism evidence="6">
    <name type="scientific">Hirondellea gigas</name>
    <dbReference type="NCBI Taxonomy" id="1518452"/>
    <lineage>
        <taxon>Eukaryota</taxon>
        <taxon>Metazoa</taxon>
        <taxon>Ecdysozoa</taxon>
        <taxon>Arthropoda</taxon>
        <taxon>Crustacea</taxon>
        <taxon>Multicrustacea</taxon>
        <taxon>Malacostraca</taxon>
        <taxon>Eumalacostraca</taxon>
        <taxon>Peracarida</taxon>
        <taxon>Amphipoda</taxon>
        <taxon>Amphilochidea</taxon>
        <taxon>Lysianassida</taxon>
        <taxon>Lysianassidira</taxon>
        <taxon>Lysianassoidea</taxon>
        <taxon>Lysianassidae</taxon>
        <taxon>Hirondellea</taxon>
    </lineage>
</organism>
<protein>
    <submittedName>
        <fullName evidence="6">NFX1-type zinc finger-containing protein 1</fullName>
    </submittedName>
</protein>
<dbReference type="Gene3D" id="3.90.228.10">
    <property type="match status" value="2"/>
</dbReference>
<dbReference type="CDD" id="cd18808">
    <property type="entry name" value="SF1_C_Upf1"/>
    <property type="match status" value="1"/>
</dbReference>
<dbReference type="InterPro" id="IPR057373">
    <property type="entry name" value="ZNFX1"/>
</dbReference>
<evidence type="ECO:0000256" key="2">
    <source>
        <dbReference type="SAM" id="MobiDB-lite"/>
    </source>
</evidence>
<dbReference type="SUPFAM" id="SSF56399">
    <property type="entry name" value="ADP-ribosylation"/>
    <property type="match status" value="1"/>
</dbReference>
<dbReference type="InterPro" id="IPR047187">
    <property type="entry name" value="SF1_C_Upf1"/>
</dbReference>
<dbReference type="PANTHER" id="PTHR10887:SF341">
    <property type="entry name" value="NFX1-TYPE ZINC FINGER-CONTAINING PROTEIN 1"/>
    <property type="match status" value="1"/>
</dbReference>
<dbReference type="GO" id="GO:0004386">
    <property type="term" value="F:helicase activity"/>
    <property type="evidence" value="ECO:0007669"/>
    <property type="project" value="InterPro"/>
</dbReference>
<dbReference type="InterPro" id="IPR012340">
    <property type="entry name" value="NA-bd_OB-fold"/>
</dbReference>
<dbReference type="InterPro" id="IPR027417">
    <property type="entry name" value="P-loop_NTPase"/>
</dbReference>
<keyword evidence="1" id="KW-0175">Coiled coil</keyword>
<evidence type="ECO:0000259" key="4">
    <source>
        <dbReference type="Pfam" id="PF13087"/>
    </source>
</evidence>
<feature type="region of interest" description="Disordered" evidence="2">
    <location>
        <begin position="1"/>
        <end position="29"/>
    </location>
</feature>
<dbReference type="Pfam" id="PF13087">
    <property type="entry name" value="AAA_12"/>
    <property type="match status" value="1"/>
</dbReference>
<name>A0A6A7FSJ0_9CRUS</name>
<dbReference type="InterPro" id="IPR041679">
    <property type="entry name" value="DNA2/NAM7-like_C"/>
</dbReference>
<dbReference type="GO" id="GO:0031380">
    <property type="term" value="C:nuclear RNA-directed RNA polymerase complex"/>
    <property type="evidence" value="ECO:0007669"/>
    <property type="project" value="TreeGrafter"/>
</dbReference>
<feature type="coiled-coil region" evidence="1">
    <location>
        <begin position="950"/>
        <end position="977"/>
    </location>
</feature>
<dbReference type="InterPro" id="IPR041677">
    <property type="entry name" value="DNA2/NAM7_AAA_11"/>
</dbReference>
<dbReference type="EMBL" id="IACT01001850">
    <property type="protein sequence ID" value="LAC21169.1"/>
    <property type="molecule type" value="mRNA"/>
</dbReference>
<evidence type="ECO:0000259" key="3">
    <source>
        <dbReference type="Pfam" id="PF13086"/>
    </source>
</evidence>
<dbReference type="Pfam" id="PF13086">
    <property type="entry name" value="AAA_11"/>
    <property type="match status" value="1"/>
</dbReference>
<evidence type="ECO:0000259" key="5">
    <source>
        <dbReference type="Pfam" id="PF25396"/>
    </source>
</evidence>